<dbReference type="InterPro" id="IPR006084">
    <property type="entry name" value="XPG/Rad2"/>
</dbReference>
<evidence type="ECO:0000256" key="7">
    <source>
        <dbReference type="ARBA" id="ARBA00022801"/>
    </source>
</evidence>
<dbReference type="SUPFAM" id="SSF88723">
    <property type="entry name" value="PIN domain-like"/>
    <property type="match status" value="1"/>
</dbReference>
<evidence type="ECO:0000256" key="13">
    <source>
        <dbReference type="ARBA" id="ARBA00023242"/>
    </source>
</evidence>
<dbReference type="PANTHER" id="PTHR11081:SF65">
    <property type="entry name" value="DNA DAMAGE-INDUCIBLE PROTEIN DIN7-RELATED"/>
    <property type="match status" value="1"/>
</dbReference>
<dbReference type="CDD" id="cd09857">
    <property type="entry name" value="PIN_EXO1"/>
    <property type="match status" value="1"/>
</dbReference>
<dbReference type="PANTHER" id="PTHR11081">
    <property type="entry name" value="FLAP ENDONUCLEASE FAMILY MEMBER"/>
    <property type="match status" value="1"/>
</dbReference>
<evidence type="ECO:0000256" key="3">
    <source>
        <dbReference type="ARBA" id="ARBA00010563"/>
    </source>
</evidence>
<dbReference type="InterPro" id="IPR036279">
    <property type="entry name" value="5-3_exonuclease_C_sf"/>
</dbReference>
<dbReference type="InterPro" id="IPR037315">
    <property type="entry name" value="EXO1_H3TH"/>
</dbReference>
<evidence type="ECO:0000259" key="16">
    <source>
        <dbReference type="SMART" id="SM00485"/>
    </source>
</evidence>
<dbReference type="SUPFAM" id="SSF47807">
    <property type="entry name" value="5' to 3' exonuclease, C-terminal subdomain"/>
    <property type="match status" value="1"/>
</dbReference>
<dbReference type="InterPro" id="IPR008918">
    <property type="entry name" value="HhH2"/>
</dbReference>
<dbReference type="FunFam" id="3.40.50.1010:FF:000002">
    <property type="entry name" value="Exonuclease 1, putative"/>
    <property type="match status" value="1"/>
</dbReference>
<dbReference type="Pfam" id="PF00867">
    <property type="entry name" value="XPG_I"/>
    <property type="match status" value="1"/>
</dbReference>
<dbReference type="FunFam" id="1.10.150.20:FF:000011">
    <property type="entry name" value="exonuclease 1"/>
    <property type="match status" value="1"/>
</dbReference>
<keyword evidence="6" id="KW-0227">DNA damage</keyword>
<keyword evidence="10" id="KW-0267">Excision nuclease</keyword>
<evidence type="ECO:0000256" key="8">
    <source>
        <dbReference type="ARBA" id="ARBA00022839"/>
    </source>
</evidence>
<name>A0A3G2S8Q2_MALR7</name>
<dbReference type="CDD" id="cd09908">
    <property type="entry name" value="H3TH_EXO1"/>
    <property type="match status" value="1"/>
</dbReference>
<dbReference type="AlphaFoldDB" id="A0A3G2S8Q2"/>
<evidence type="ECO:0000256" key="12">
    <source>
        <dbReference type="ARBA" id="ARBA00023204"/>
    </source>
</evidence>
<dbReference type="SMART" id="SM00485">
    <property type="entry name" value="XPGN"/>
    <property type="match status" value="1"/>
</dbReference>
<evidence type="ECO:0000313" key="18">
    <source>
        <dbReference type="Proteomes" id="UP000269793"/>
    </source>
</evidence>
<keyword evidence="11" id="KW-0238">DNA-binding</keyword>
<comment type="subcellular location">
    <subcellularLocation>
        <location evidence="2">Nucleus</location>
    </subcellularLocation>
</comment>
<dbReference type="GO" id="GO:0003677">
    <property type="term" value="F:DNA binding"/>
    <property type="evidence" value="ECO:0007669"/>
    <property type="project" value="UniProtKB-KW"/>
</dbReference>
<evidence type="ECO:0000256" key="11">
    <source>
        <dbReference type="ARBA" id="ARBA00023125"/>
    </source>
</evidence>
<feature type="region of interest" description="Disordered" evidence="14">
    <location>
        <begin position="461"/>
        <end position="512"/>
    </location>
</feature>
<feature type="region of interest" description="Disordered" evidence="14">
    <location>
        <begin position="358"/>
        <end position="432"/>
    </location>
</feature>
<keyword evidence="12" id="KW-0234">DNA repair</keyword>
<evidence type="ECO:0000256" key="14">
    <source>
        <dbReference type="SAM" id="MobiDB-lite"/>
    </source>
</evidence>
<dbReference type="SMART" id="SM00279">
    <property type="entry name" value="HhH2"/>
    <property type="match status" value="1"/>
</dbReference>
<keyword evidence="8" id="KW-0269">Exonuclease</keyword>
<dbReference type="PROSITE" id="PS00842">
    <property type="entry name" value="XPG_2"/>
    <property type="match status" value="1"/>
</dbReference>
<protein>
    <submittedName>
        <fullName evidence="17">Exodeoxyribonuclease 1</fullName>
        <ecNumber evidence="17">3.1.-.-</ecNumber>
    </submittedName>
</protein>
<evidence type="ECO:0000256" key="10">
    <source>
        <dbReference type="ARBA" id="ARBA00022881"/>
    </source>
</evidence>
<dbReference type="InterPro" id="IPR006085">
    <property type="entry name" value="XPG_DNA_repair_N"/>
</dbReference>
<evidence type="ECO:0000256" key="1">
    <source>
        <dbReference type="ARBA" id="ARBA00001946"/>
    </source>
</evidence>
<dbReference type="GO" id="GO:0005634">
    <property type="term" value="C:nucleus"/>
    <property type="evidence" value="ECO:0007669"/>
    <property type="project" value="UniProtKB-SubCell"/>
</dbReference>
<comment type="cofactor">
    <cofactor evidence="1">
        <name>Mg(2+)</name>
        <dbReference type="ChEBI" id="CHEBI:18420"/>
    </cofactor>
</comment>
<dbReference type="EC" id="3.1.-.-" evidence="17"/>
<dbReference type="GO" id="GO:0046872">
    <property type="term" value="F:metal ion binding"/>
    <property type="evidence" value="ECO:0007669"/>
    <property type="project" value="UniProtKB-KW"/>
</dbReference>
<evidence type="ECO:0000259" key="15">
    <source>
        <dbReference type="SMART" id="SM00484"/>
    </source>
</evidence>
<feature type="compositionally biased region" description="Low complexity" evidence="14">
    <location>
        <begin position="361"/>
        <end position="394"/>
    </location>
</feature>
<dbReference type="Gene3D" id="3.40.50.1010">
    <property type="entry name" value="5'-nuclease"/>
    <property type="match status" value="1"/>
</dbReference>
<keyword evidence="18" id="KW-1185">Reference proteome</keyword>
<evidence type="ECO:0000256" key="5">
    <source>
        <dbReference type="ARBA" id="ARBA00022723"/>
    </source>
</evidence>
<evidence type="ECO:0000256" key="6">
    <source>
        <dbReference type="ARBA" id="ARBA00022763"/>
    </source>
</evidence>
<keyword evidence="7 17" id="KW-0378">Hydrolase</keyword>
<dbReference type="InterPro" id="IPR019974">
    <property type="entry name" value="XPG_CS"/>
</dbReference>
<dbReference type="OrthoDB" id="26491at2759"/>
<dbReference type="GO" id="GO:0017108">
    <property type="term" value="F:5'-flap endonuclease activity"/>
    <property type="evidence" value="ECO:0007669"/>
    <property type="project" value="TreeGrafter"/>
</dbReference>
<reference evidence="17 18" key="1">
    <citation type="submission" date="2018-10" db="EMBL/GenBank/DDBJ databases">
        <title>Complete genome sequence of Malassezia restricta CBS 7877.</title>
        <authorList>
            <person name="Morand S.C."/>
            <person name="Bertignac M."/>
            <person name="Iltis A."/>
            <person name="Kolder I."/>
            <person name="Pirovano W."/>
            <person name="Jourdain R."/>
            <person name="Clavaud C."/>
        </authorList>
    </citation>
    <scope>NUCLEOTIDE SEQUENCE [LARGE SCALE GENOMIC DNA]</scope>
    <source>
        <strain evidence="17 18">CBS 7877</strain>
    </source>
</reference>
<sequence>MGISGLLPLLKDIQHSTHVEAYRGKTLGIDAYVWLHRGAYACATDLALGRPTTRFITYAMHRIRMLQHYGVKPYVVFDGAQLPSKAGTERERAARRREHRMRGLQFHAEKRTSAARDAFVRSVDITPALAYELIKQLRVHGIPYLVAPYEADAQLAYLERHGIIDAIITEDSDLLVFGCNKVLFKLDTYGNCLEIDRARFDKVKQLSFEGWTHQEFRQMAILSGCDYLPSITGMGLKNAHKFLRKYESVEKVLRALRLEGKWRIPPTYAADFERAEFTFAHQRVFDPRCSDMSTLTPLPSDARADLVAAIGAPLSVEEARAIARGDLCPITRRHFVQQVMTPSQPTLRTFFGAATAPCKTPPSARADSSSSTATTASSLFDAPPSSSPCTSPAPSDKEDSDPCVSSPVSSPSPPRPAHSTPQTTPGLAWHAATPDDDMARRSAWFQRFKYSGARARHIVLPGTSPHTSTPRLALGKRACPTPTSPSKRPAMDTPSRVHNGSAKLLQFQYRES</sequence>
<dbReference type="PRINTS" id="PR00853">
    <property type="entry name" value="XPGRADSUPER"/>
</dbReference>
<keyword evidence="13" id="KW-0539">Nucleus</keyword>
<feature type="domain" description="XPG-I" evidence="15">
    <location>
        <begin position="138"/>
        <end position="208"/>
    </location>
</feature>
<dbReference type="VEuPathDB" id="FungiDB:DNF11_3316"/>
<evidence type="ECO:0000256" key="2">
    <source>
        <dbReference type="ARBA" id="ARBA00004123"/>
    </source>
</evidence>
<feature type="domain" description="XPG N-terminal" evidence="16">
    <location>
        <begin position="1"/>
        <end position="99"/>
    </location>
</feature>
<dbReference type="GO" id="GO:0006281">
    <property type="term" value="P:DNA repair"/>
    <property type="evidence" value="ECO:0007669"/>
    <property type="project" value="UniProtKB-KW"/>
</dbReference>
<dbReference type="GO" id="GO:0035312">
    <property type="term" value="F:5'-3' DNA exonuclease activity"/>
    <property type="evidence" value="ECO:0007669"/>
    <property type="project" value="InterPro"/>
</dbReference>
<comment type="similarity">
    <text evidence="3">Belongs to the XPG/RAD2 endonuclease family. EXO1 subfamily.</text>
</comment>
<accession>A0A3G2S8Q2</accession>
<dbReference type="SMART" id="SM00484">
    <property type="entry name" value="XPGI"/>
    <property type="match status" value="1"/>
</dbReference>
<keyword evidence="9" id="KW-0460">Magnesium</keyword>
<dbReference type="Pfam" id="PF00752">
    <property type="entry name" value="XPG_N"/>
    <property type="match status" value="1"/>
</dbReference>
<dbReference type="Gene3D" id="1.10.150.20">
    <property type="entry name" value="5' to 3' exonuclease, C-terminal subdomain"/>
    <property type="match status" value="1"/>
</dbReference>
<evidence type="ECO:0000313" key="17">
    <source>
        <dbReference type="EMBL" id="AYO44266.1"/>
    </source>
</evidence>
<dbReference type="STRING" id="425264.A0A3G2S8Q2"/>
<dbReference type="InterPro" id="IPR044752">
    <property type="entry name" value="PIN-like_EXO1"/>
</dbReference>
<gene>
    <name evidence="17" type="primary">exo1</name>
    <name evidence="17" type="ORF">DNF11_3316</name>
</gene>
<evidence type="ECO:0000256" key="9">
    <source>
        <dbReference type="ARBA" id="ARBA00022842"/>
    </source>
</evidence>
<evidence type="ECO:0000256" key="4">
    <source>
        <dbReference type="ARBA" id="ARBA00022722"/>
    </source>
</evidence>
<dbReference type="EMBL" id="CP033153">
    <property type="protein sequence ID" value="AYO44266.1"/>
    <property type="molecule type" value="Genomic_DNA"/>
</dbReference>
<keyword evidence="5" id="KW-0479">Metal-binding</keyword>
<dbReference type="InterPro" id="IPR006086">
    <property type="entry name" value="XPG-I_dom"/>
</dbReference>
<organism evidence="17 18">
    <name type="scientific">Malassezia restricta (strain ATCC 96810 / NBRC 103918 / CBS 7877)</name>
    <name type="common">Seborrheic dermatitis infection agent</name>
    <dbReference type="NCBI Taxonomy" id="425264"/>
    <lineage>
        <taxon>Eukaryota</taxon>
        <taxon>Fungi</taxon>
        <taxon>Dikarya</taxon>
        <taxon>Basidiomycota</taxon>
        <taxon>Ustilaginomycotina</taxon>
        <taxon>Malasseziomycetes</taxon>
        <taxon>Malasseziales</taxon>
        <taxon>Malasseziaceae</taxon>
        <taxon>Malassezia</taxon>
    </lineage>
</organism>
<dbReference type="InterPro" id="IPR029060">
    <property type="entry name" value="PIN-like_dom_sf"/>
</dbReference>
<dbReference type="Proteomes" id="UP000269793">
    <property type="component" value="Chromosome VI"/>
</dbReference>
<keyword evidence="4" id="KW-0540">Nuclease</keyword>
<proteinExistence type="inferred from homology"/>